<dbReference type="EMBL" id="AP012167">
    <property type="protein sequence ID" value="BAN06374.1"/>
    <property type="molecule type" value="Genomic_DNA"/>
</dbReference>
<evidence type="ECO:0000313" key="2">
    <source>
        <dbReference type="Proteomes" id="UP000012042"/>
    </source>
</evidence>
<sequence>MLREYDTLKRYRLFAGYTQKSFAAKLDMKLGTYQSKEQGRIGFSDFEKMKVKKIISQYIPDITIDDIFFSPLVQRKYI</sequence>
<dbReference type="KEGG" id="lbk:LVISKB_0739"/>
<name>M5AC81_LEVBR</name>
<proteinExistence type="predicted"/>
<evidence type="ECO:0000313" key="1">
    <source>
        <dbReference type="EMBL" id="BAN06374.1"/>
    </source>
</evidence>
<dbReference type="RefSeq" id="WP_015473483.1">
    <property type="nucleotide sequence ID" value="NC_020819.1"/>
</dbReference>
<dbReference type="Gene3D" id="1.10.260.40">
    <property type="entry name" value="lambda repressor-like DNA-binding domains"/>
    <property type="match status" value="1"/>
</dbReference>
<dbReference type="PATRIC" id="fig|1001583.3.peg.729"/>
<dbReference type="GO" id="GO:0003677">
    <property type="term" value="F:DNA binding"/>
    <property type="evidence" value="ECO:0007669"/>
    <property type="project" value="InterPro"/>
</dbReference>
<dbReference type="HOGENOM" id="CLU_066192_46_0_9"/>
<dbReference type="SUPFAM" id="SSF47413">
    <property type="entry name" value="lambda repressor-like DNA-binding domains"/>
    <property type="match status" value="1"/>
</dbReference>
<organism evidence="1 2">
    <name type="scientific">Levilactobacillus brevis KB290</name>
    <dbReference type="NCBI Taxonomy" id="1001583"/>
    <lineage>
        <taxon>Bacteria</taxon>
        <taxon>Bacillati</taxon>
        <taxon>Bacillota</taxon>
        <taxon>Bacilli</taxon>
        <taxon>Lactobacillales</taxon>
        <taxon>Lactobacillaceae</taxon>
        <taxon>Levilactobacillus</taxon>
    </lineage>
</organism>
<dbReference type="Proteomes" id="UP000012042">
    <property type="component" value="Chromosome"/>
</dbReference>
<dbReference type="InterPro" id="IPR010982">
    <property type="entry name" value="Lambda_DNA-bd_dom_sf"/>
</dbReference>
<accession>M5AC81</accession>
<gene>
    <name evidence="1" type="ORF">LVISKB_0739</name>
</gene>
<dbReference type="AlphaFoldDB" id="M5AC81"/>
<protein>
    <submittedName>
        <fullName evidence="1">Uncharacterized protein</fullName>
    </submittedName>
</protein>
<reference evidence="1 2" key="1">
    <citation type="journal article" date="2013" name="PLoS ONE">
        <title>Genomic Analysis by Deep Sequencing of the Probiotic Lactobacillus brevis KB290 Harboring Nine Plasmids Reveals Genomic Stability.</title>
        <authorList>
            <person name="Fukao M."/>
            <person name="Oshima K."/>
            <person name="Morita H."/>
            <person name="Toh H."/>
            <person name="Suda W."/>
            <person name="Kim S.W."/>
            <person name="Suzuki S."/>
            <person name="Yakabe T."/>
            <person name="Hattori M."/>
            <person name="Yajima N."/>
        </authorList>
    </citation>
    <scope>NUCLEOTIDE SEQUENCE [LARGE SCALE GENOMIC DNA]</scope>
    <source>
        <strain evidence="1 2">KB290</strain>
    </source>
</reference>